<feature type="transmembrane region" description="Helical" evidence="1">
    <location>
        <begin position="103"/>
        <end position="123"/>
    </location>
</feature>
<dbReference type="Proteomes" id="UP000886998">
    <property type="component" value="Unassembled WGS sequence"/>
</dbReference>
<gene>
    <name evidence="3" type="primary">AVEN_86550_1</name>
    <name evidence="3" type="ORF">TNIN_50511</name>
</gene>
<keyword evidence="4" id="KW-1185">Reference proteome</keyword>
<comment type="caution">
    <text evidence="3">The sequence shown here is derived from an EMBL/GenBank/DDBJ whole genome shotgun (WGS) entry which is preliminary data.</text>
</comment>
<dbReference type="AlphaFoldDB" id="A0A8X6X995"/>
<keyword evidence="1" id="KW-1133">Transmembrane helix</keyword>
<name>A0A8X6X995_9ARAC</name>
<dbReference type="OrthoDB" id="6417479at2759"/>
<organism evidence="3 4">
    <name type="scientific">Trichonephila inaurata madagascariensis</name>
    <dbReference type="NCBI Taxonomy" id="2747483"/>
    <lineage>
        <taxon>Eukaryota</taxon>
        <taxon>Metazoa</taxon>
        <taxon>Ecdysozoa</taxon>
        <taxon>Arthropoda</taxon>
        <taxon>Chelicerata</taxon>
        <taxon>Arachnida</taxon>
        <taxon>Araneae</taxon>
        <taxon>Araneomorphae</taxon>
        <taxon>Entelegynae</taxon>
        <taxon>Araneoidea</taxon>
        <taxon>Nephilidae</taxon>
        <taxon>Trichonephila</taxon>
        <taxon>Trichonephila inaurata</taxon>
    </lineage>
</organism>
<accession>A0A8X6X995</accession>
<feature type="signal peptide" evidence="2">
    <location>
        <begin position="1"/>
        <end position="16"/>
    </location>
</feature>
<sequence>MTNLIALLYGAFCVRSSLLINQLTKEIENCPSECFVVSKKFEILKRKTKIDEILNGIENVFSLPSFLIIIANLSTCACILALYLRVDEWEGNLNLSFIDWTFYVLNSSACLIIMLWTAGGIPIQERRFKDVFYQKSQSRMICTGYLKENRVERWLFDKPDFSFTGCGILSYRRSTLFAVAGTLITYTMLVANV</sequence>
<evidence type="ECO:0000256" key="1">
    <source>
        <dbReference type="SAM" id="Phobius"/>
    </source>
</evidence>
<evidence type="ECO:0000313" key="4">
    <source>
        <dbReference type="Proteomes" id="UP000886998"/>
    </source>
</evidence>
<protein>
    <recommendedName>
        <fullName evidence="5">Gustatory receptor</fullName>
    </recommendedName>
</protein>
<keyword evidence="2" id="KW-0732">Signal</keyword>
<keyword evidence="1" id="KW-0812">Transmembrane</keyword>
<dbReference type="EMBL" id="BMAV01006399">
    <property type="protein sequence ID" value="GFY48344.1"/>
    <property type="molecule type" value="Genomic_DNA"/>
</dbReference>
<evidence type="ECO:0008006" key="5">
    <source>
        <dbReference type="Google" id="ProtNLM"/>
    </source>
</evidence>
<proteinExistence type="predicted"/>
<reference evidence="3" key="1">
    <citation type="submission" date="2020-08" db="EMBL/GenBank/DDBJ databases">
        <title>Multicomponent nature underlies the extraordinary mechanical properties of spider dragline silk.</title>
        <authorList>
            <person name="Kono N."/>
            <person name="Nakamura H."/>
            <person name="Mori M."/>
            <person name="Yoshida Y."/>
            <person name="Ohtoshi R."/>
            <person name="Malay A.D."/>
            <person name="Moran D.A.P."/>
            <person name="Tomita M."/>
            <person name="Numata K."/>
            <person name="Arakawa K."/>
        </authorList>
    </citation>
    <scope>NUCLEOTIDE SEQUENCE</scope>
</reference>
<evidence type="ECO:0000256" key="2">
    <source>
        <dbReference type="SAM" id="SignalP"/>
    </source>
</evidence>
<keyword evidence="1" id="KW-0472">Membrane</keyword>
<feature type="transmembrane region" description="Helical" evidence="1">
    <location>
        <begin position="60"/>
        <end position="83"/>
    </location>
</feature>
<feature type="chain" id="PRO_5036501686" description="Gustatory receptor" evidence="2">
    <location>
        <begin position="17"/>
        <end position="193"/>
    </location>
</feature>
<evidence type="ECO:0000313" key="3">
    <source>
        <dbReference type="EMBL" id="GFY48344.1"/>
    </source>
</evidence>